<evidence type="ECO:0000256" key="1">
    <source>
        <dbReference type="SAM" id="Phobius"/>
    </source>
</evidence>
<dbReference type="Proteomes" id="UP000024404">
    <property type="component" value="Unassembled WGS sequence"/>
</dbReference>
<reference evidence="3" key="1">
    <citation type="submission" date="2013-10" db="EMBL/GenBank/DDBJ databases">
        <title>Genome sequencing of Onchocerca volvulus.</title>
        <authorList>
            <person name="Cotton J."/>
            <person name="Tsai J."/>
            <person name="Stanley E."/>
            <person name="Tracey A."/>
            <person name="Holroyd N."/>
            <person name="Lustigman S."/>
            <person name="Berriman M."/>
        </authorList>
    </citation>
    <scope>NUCLEOTIDE SEQUENCE</scope>
</reference>
<name>A0A8R1TMM6_ONCVO</name>
<evidence type="ECO:0000313" key="2">
    <source>
        <dbReference type="EnsemblMetazoa" id="OVOC12415.1"/>
    </source>
</evidence>
<dbReference type="EnsemblMetazoa" id="OVOC12415.1">
    <property type="protein sequence ID" value="OVOC12415.1"/>
    <property type="gene ID" value="WBGene00249224"/>
</dbReference>
<keyword evidence="1" id="KW-0812">Transmembrane</keyword>
<dbReference type="AlphaFoldDB" id="A0A8R1TMM6"/>
<proteinExistence type="predicted"/>
<protein>
    <submittedName>
        <fullName evidence="2">Uncharacterized protein</fullName>
    </submittedName>
</protein>
<dbReference type="EMBL" id="CMVM020000455">
    <property type="status" value="NOT_ANNOTATED_CDS"/>
    <property type="molecule type" value="Genomic_DNA"/>
</dbReference>
<keyword evidence="3" id="KW-1185">Reference proteome</keyword>
<feature type="transmembrane region" description="Helical" evidence="1">
    <location>
        <begin position="63"/>
        <end position="82"/>
    </location>
</feature>
<organism evidence="2 3">
    <name type="scientific">Onchocerca volvulus</name>
    <dbReference type="NCBI Taxonomy" id="6282"/>
    <lineage>
        <taxon>Eukaryota</taxon>
        <taxon>Metazoa</taxon>
        <taxon>Ecdysozoa</taxon>
        <taxon>Nematoda</taxon>
        <taxon>Chromadorea</taxon>
        <taxon>Rhabditida</taxon>
        <taxon>Spirurina</taxon>
        <taxon>Spiruromorpha</taxon>
        <taxon>Filarioidea</taxon>
        <taxon>Onchocercidae</taxon>
        <taxon>Onchocerca</taxon>
    </lineage>
</organism>
<reference evidence="2" key="2">
    <citation type="submission" date="2022-06" db="UniProtKB">
        <authorList>
            <consortium name="EnsemblMetazoa"/>
        </authorList>
    </citation>
    <scope>IDENTIFICATION</scope>
</reference>
<keyword evidence="1" id="KW-0472">Membrane</keyword>
<sequence>MTNSKLSSYSILNSLYIHTVKGYMARINKYSELMHSIQLLTINMNLCKQASELAQSLYSTSVLLLWLSTATTSIFIEMWIIFKTTNDVF</sequence>
<keyword evidence="1" id="KW-1133">Transmembrane helix</keyword>
<accession>A0A8R1TMM6</accession>
<evidence type="ECO:0000313" key="3">
    <source>
        <dbReference type="Proteomes" id="UP000024404"/>
    </source>
</evidence>